<feature type="domain" description="NAD(P)-binding" evidence="1">
    <location>
        <begin position="11"/>
        <end position="197"/>
    </location>
</feature>
<dbReference type="STRING" id="551115.Aazo_2797"/>
<protein>
    <submittedName>
        <fullName evidence="2">NAD-dependent epimerase/dehydratase</fullName>
    </submittedName>
</protein>
<sequence length="228" mass="24224">MSNTSYIFVAGASRGVGQEIAKYLIAQYIKVKALLRTEVAAKGLEATGVLTVIGDALNVDDVERAILGNEPVQAVISTLGGLPTNDDKPDFIGNKNLIDAAVKAGVQKFILVTSIGAGDSVVAMPPQALEALKPVLTLKEQAEQYLMNNGLNYTIIRPGGLKSEPATGNGILTADPRIVGSIHRADVAQLVCRCLNSTNANYQVLSALDKNMIYPGLPEFIEFDLGNW</sequence>
<dbReference type="OrthoDB" id="9803892at2"/>
<name>D7E0J2_NOSA0</name>
<dbReference type="InterPro" id="IPR036291">
    <property type="entry name" value="NAD(P)-bd_dom_sf"/>
</dbReference>
<dbReference type="EMBL" id="CP002059">
    <property type="protein sequence ID" value="ADI64648.1"/>
    <property type="molecule type" value="Genomic_DNA"/>
</dbReference>
<dbReference type="KEGG" id="naz:Aazo_2797"/>
<accession>D7E0J2</accession>
<dbReference type="Pfam" id="PF13460">
    <property type="entry name" value="NAD_binding_10"/>
    <property type="match status" value="1"/>
</dbReference>
<proteinExistence type="predicted"/>
<dbReference type="HOGENOM" id="CLU_025711_5_0_3"/>
<dbReference type="SUPFAM" id="SSF51735">
    <property type="entry name" value="NAD(P)-binding Rossmann-fold domains"/>
    <property type="match status" value="1"/>
</dbReference>
<gene>
    <name evidence="2" type="ordered locus">Aazo_2797</name>
</gene>
<evidence type="ECO:0000313" key="3">
    <source>
        <dbReference type="Proteomes" id="UP000001511"/>
    </source>
</evidence>
<dbReference type="PANTHER" id="PTHR15020">
    <property type="entry name" value="FLAVIN REDUCTASE-RELATED"/>
    <property type="match status" value="1"/>
</dbReference>
<dbReference type="CDD" id="cd05243">
    <property type="entry name" value="SDR_a5"/>
    <property type="match status" value="1"/>
</dbReference>
<dbReference type="AlphaFoldDB" id="D7E0J2"/>
<dbReference type="PANTHER" id="PTHR15020:SF45">
    <property type="entry name" value="NAD(P)-BINDING DOMAIN-CONTAINING PROTEIN"/>
    <property type="match status" value="1"/>
</dbReference>
<dbReference type="Proteomes" id="UP000001511">
    <property type="component" value="Chromosome"/>
</dbReference>
<evidence type="ECO:0000259" key="1">
    <source>
        <dbReference type="Pfam" id="PF13460"/>
    </source>
</evidence>
<reference evidence="2 3" key="1">
    <citation type="journal article" date="2010" name="PLoS ONE">
        <title>Genome erosion in a nitrogen-fixing vertically transmitted endosymbiotic multicellular cyanobacterium.</title>
        <authorList>
            <person name="Ran L."/>
            <person name="Larsson J."/>
            <person name="Vigil-Stenman T."/>
            <person name="Nylander J.A."/>
            <person name="Ininbergs K."/>
            <person name="Zheng W.W."/>
            <person name="Lapidus A."/>
            <person name="Lowry S."/>
            <person name="Haselkorn R."/>
            <person name="Bergman B."/>
        </authorList>
    </citation>
    <scope>NUCLEOTIDE SEQUENCE [LARGE SCALE GENOMIC DNA]</scope>
    <source>
        <strain evidence="2 3">0708</strain>
    </source>
</reference>
<evidence type="ECO:0000313" key="2">
    <source>
        <dbReference type="EMBL" id="ADI64648.1"/>
    </source>
</evidence>
<dbReference type="RefSeq" id="WP_013191664.1">
    <property type="nucleotide sequence ID" value="NC_014248.1"/>
</dbReference>
<keyword evidence="3" id="KW-1185">Reference proteome</keyword>
<organism evidence="2 3">
    <name type="scientific">Nostoc azollae (strain 0708)</name>
    <name type="common">Anabaena azollae (strain 0708)</name>
    <dbReference type="NCBI Taxonomy" id="551115"/>
    <lineage>
        <taxon>Bacteria</taxon>
        <taxon>Bacillati</taxon>
        <taxon>Cyanobacteriota</taxon>
        <taxon>Cyanophyceae</taxon>
        <taxon>Nostocales</taxon>
        <taxon>Nostocaceae</taxon>
        <taxon>Trichormus</taxon>
    </lineage>
</organism>
<dbReference type="eggNOG" id="COG0702">
    <property type="taxonomic scope" value="Bacteria"/>
</dbReference>
<dbReference type="InterPro" id="IPR016040">
    <property type="entry name" value="NAD(P)-bd_dom"/>
</dbReference>
<dbReference type="Gene3D" id="3.40.50.720">
    <property type="entry name" value="NAD(P)-binding Rossmann-like Domain"/>
    <property type="match status" value="1"/>
</dbReference>